<dbReference type="Proteomes" id="UP000435187">
    <property type="component" value="Unassembled WGS sequence"/>
</dbReference>
<comment type="caution">
    <text evidence="2">The sequence shown here is derived from an EMBL/GenBank/DDBJ whole genome shotgun (WGS) entry which is preliminary data.</text>
</comment>
<evidence type="ECO:0000313" key="2">
    <source>
        <dbReference type="EMBL" id="MRI68645.1"/>
    </source>
</evidence>
<dbReference type="RefSeq" id="WP_153837096.1">
    <property type="nucleotide sequence ID" value="NZ_JBHUMW010000071.1"/>
</dbReference>
<accession>A0A6N7R5Y9</accession>
<keyword evidence="1" id="KW-0472">Membrane</keyword>
<proteinExistence type="predicted"/>
<keyword evidence="1" id="KW-0812">Transmembrane</keyword>
<feature type="transmembrane region" description="Helical" evidence="1">
    <location>
        <begin position="40"/>
        <end position="59"/>
    </location>
</feature>
<dbReference type="AlphaFoldDB" id="A0A6N7R5Y9"/>
<protein>
    <submittedName>
        <fullName evidence="2">Uncharacterized protein</fullName>
    </submittedName>
</protein>
<dbReference type="EMBL" id="WJEE01000083">
    <property type="protein sequence ID" value="MRI68645.1"/>
    <property type="molecule type" value="Genomic_DNA"/>
</dbReference>
<gene>
    <name evidence="2" type="ORF">GH885_20270</name>
</gene>
<sequence length="160" mass="19230">MILIDYLDYLLGVAFLSFVLFMFLKLYINIKNVYFSLKGVITFFLVFVTFPYSLTNIIYKKRKQLIKKIDKDTTLDDEMKVKLKKIVQSRLTLCMRLYKIHILDLPNFIELFSVSYKRVYQKRMNSKTKHKNNTKLELFGEIQKKISVYNTFDTIKEKYS</sequence>
<keyword evidence="1" id="KW-1133">Transmembrane helix</keyword>
<feature type="transmembrane region" description="Helical" evidence="1">
    <location>
        <begin position="7"/>
        <end position="28"/>
    </location>
</feature>
<evidence type="ECO:0000256" key="1">
    <source>
        <dbReference type="SAM" id="Phobius"/>
    </source>
</evidence>
<reference evidence="2 3" key="1">
    <citation type="submission" date="2019-10" db="EMBL/GenBank/DDBJ databases">
        <title>Gracilibacillus salitolerans sp. nov., a moderate halophile isolated from a saline soil in northwest China.</title>
        <authorList>
            <person name="Gan L."/>
        </authorList>
    </citation>
    <scope>NUCLEOTIDE SEQUENCE [LARGE SCALE GENOMIC DNA]</scope>
    <source>
        <strain evidence="2 3">TP2-8</strain>
    </source>
</reference>
<name>A0A6N7R5Y9_9BACI</name>
<keyword evidence="3" id="KW-1185">Reference proteome</keyword>
<organism evidence="2 3">
    <name type="scientific">Gracilibacillus thailandensis</name>
    <dbReference type="NCBI Taxonomy" id="563735"/>
    <lineage>
        <taxon>Bacteria</taxon>
        <taxon>Bacillati</taxon>
        <taxon>Bacillota</taxon>
        <taxon>Bacilli</taxon>
        <taxon>Bacillales</taxon>
        <taxon>Bacillaceae</taxon>
        <taxon>Gracilibacillus</taxon>
    </lineage>
</organism>
<evidence type="ECO:0000313" key="3">
    <source>
        <dbReference type="Proteomes" id="UP000435187"/>
    </source>
</evidence>